<dbReference type="EMBL" id="AJIL01000124">
    <property type="protein sequence ID" value="KNE94061.1"/>
    <property type="molecule type" value="Genomic_DNA"/>
</dbReference>
<protein>
    <submittedName>
        <fullName evidence="1">Uncharacterized protein</fullName>
    </submittedName>
</protein>
<evidence type="ECO:0000313" key="1">
    <source>
        <dbReference type="EMBL" id="KNE94061.1"/>
    </source>
</evidence>
<sequence length="118" mass="13122">MRFVKTQTKDEESSEGFVAYVDSNETQSLALCLIRSASASMVSKSATFNVEFVEGLRPDNDMGIGLIGHYLEWGITLDLVISQRSILEVDFDWSGTATSSHESDVRSFQRFRPAATYA</sequence>
<gene>
    <name evidence="1" type="ORF">PSTG_12572</name>
</gene>
<name>A0A0L0V4F9_9BASI</name>
<proteinExistence type="predicted"/>
<dbReference type="AlphaFoldDB" id="A0A0L0V4F9"/>
<comment type="caution">
    <text evidence="1">The sequence shown here is derived from an EMBL/GenBank/DDBJ whole genome shotgun (WGS) entry which is preliminary data.</text>
</comment>
<accession>A0A0L0V4F9</accession>
<evidence type="ECO:0000313" key="2">
    <source>
        <dbReference type="Proteomes" id="UP000054564"/>
    </source>
</evidence>
<reference evidence="2" key="1">
    <citation type="submission" date="2014-03" db="EMBL/GenBank/DDBJ databases">
        <title>The Genome Sequence of Puccinia striiformis f. sp. tritici PST-78.</title>
        <authorList>
            <consortium name="The Broad Institute Genome Sequencing Platform"/>
            <person name="Cuomo C."/>
            <person name="Hulbert S."/>
            <person name="Chen X."/>
            <person name="Walker B."/>
            <person name="Young S.K."/>
            <person name="Zeng Q."/>
            <person name="Gargeya S."/>
            <person name="Fitzgerald M."/>
            <person name="Haas B."/>
            <person name="Abouelleil A."/>
            <person name="Alvarado L."/>
            <person name="Arachchi H.M."/>
            <person name="Berlin A.M."/>
            <person name="Chapman S.B."/>
            <person name="Goldberg J."/>
            <person name="Griggs A."/>
            <person name="Gujja S."/>
            <person name="Hansen M."/>
            <person name="Howarth C."/>
            <person name="Imamovic A."/>
            <person name="Larimer J."/>
            <person name="McCowan C."/>
            <person name="Montmayeur A."/>
            <person name="Murphy C."/>
            <person name="Neiman D."/>
            <person name="Pearson M."/>
            <person name="Priest M."/>
            <person name="Roberts A."/>
            <person name="Saif S."/>
            <person name="Shea T."/>
            <person name="Sisk P."/>
            <person name="Sykes S."/>
            <person name="Wortman J."/>
            <person name="Nusbaum C."/>
            <person name="Birren B."/>
        </authorList>
    </citation>
    <scope>NUCLEOTIDE SEQUENCE [LARGE SCALE GENOMIC DNA]</scope>
    <source>
        <strain evidence="2">race PST-78</strain>
    </source>
</reference>
<dbReference type="Proteomes" id="UP000054564">
    <property type="component" value="Unassembled WGS sequence"/>
</dbReference>
<keyword evidence="2" id="KW-1185">Reference proteome</keyword>
<organism evidence="1 2">
    <name type="scientific">Puccinia striiformis f. sp. tritici PST-78</name>
    <dbReference type="NCBI Taxonomy" id="1165861"/>
    <lineage>
        <taxon>Eukaryota</taxon>
        <taxon>Fungi</taxon>
        <taxon>Dikarya</taxon>
        <taxon>Basidiomycota</taxon>
        <taxon>Pucciniomycotina</taxon>
        <taxon>Pucciniomycetes</taxon>
        <taxon>Pucciniales</taxon>
        <taxon>Pucciniaceae</taxon>
        <taxon>Puccinia</taxon>
    </lineage>
</organism>